<feature type="non-terminal residue" evidence="3">
    <location>
        <position position="1"/>
    </location>
</feature>
<organism evidence="3">
    <name type="scientific">Podospora anserina (strain S / ATCC MYA-4624 / DSM 980 / FGSC 10383)</name>
    <name type="common">Pleurage anserina</name>
    <dbReference type="NCBI Taxonomy" id="515849"/>
    <lineage>
        <taxon>Eukaryota</taxon>
        <taxon>Fungi</taxon>
        <taxon>Dikarya</taxon>
        <taxon>Ascomycota</taxon>
        <taxon>Pezizomycotina</taxon>
        <taxon>Sordariomycetes</taxon>
        <taxon>Sordariomycetidae</taxon>
        <taxon>Sordariales</taxon>
        <taxon>Podosporaceae</taxon>
        <taxon>Podospora</taxon>
        <taxon>Podospora anserina</taxon>
    </lineage>
</organism>
<proteinExistence type="predicted"/>
<feature type="domain" description="RNase T2-like C-terminal" evidence="2">
    <location>
        <begin position="37"/>
        <end position="100"/>
    </location>
</feature>
<feature type="chain" id="PRO_5002775349" evidence="1">
    <location>
        <begin position="28"/>
        <end position="163"/>
    </location>
</feature>
<dbReference type="VEuPathDB" id="FungiDB:PODANS_7_1030"/>
<dbReference type="GeneID" id="6189630"/>
<dbReference type="RefSeq" id="XP_001905447.1">
    <property type="nucleotide sequence ID" value="XM_001905412.1"/>
</dbReference>
<evidence type="ECO:0000259" key="2">
    <source>
        <dbReference type="Pfam" id="PF25488"/>
    </source>
</evidence>
<accession>B2ANY4</accession>
<dbReference type="HOGENOM" id="CLU_126139_0_0_1"/>
<sequence length="163" mass="17380">RQEPQAKMNLTIFTPLLASIVFSWALAEDFSGPGQIRTLDVHENNQDLGCLTSKGKWTTVESLCGEFNAQRVGSNNEFRLSSMGGGSCGIDGVTFKCGIQSGIFGTWGTEGPVSGREVVRYGAYGLMEGSGNSPPDAKDEAVEIHFSTGNEGGKAVWLGWKAL</sequence>
<protein>
    <submittedName>
        <fullName evidence="3">Podospora anserina S mat+ genomic DNA chromosome 7, supercontig 3</fullName>
    </submittedName>
</protein>
<dbReference type="OrthoDB" id="4671383at2759"/>
<dbReference type="KEGG" id="pan:PODANSg2472"/>
<name>B2ANY4_PODAN</name>
<evidence type="ECO:0000313" key="3">
    <source>
        <dbReference type="EMBL" id="CAP65688.1"/>
    </source>
</evidence>
<dbReference type="AlphaFoldDB" id="B2ANY4"/>
<reference evidence="3" key="1">
    <citation type="journal article" date="2008" name="Genome Biol.">
        <title>The genome sequence of the model ascomycete fungus Podospora anserina.</title>
        <authorList>
            <person name="Espagne E."/>
            <person name="Lespinet O."/>
            <person name="Malagnac F."/>
            <person name="Da Silva C."/>
            <person name="Jaillon O."/>
            <person name="Porcel B.M."/>
            <person name="Couloux A."/>
            <person name="Aury J.-M."/>
            <person name="Segurens B."/>
            <person name="Poulain J."/>
            <person name="Anthouard V."/>
            <person name="Grossetete S."/>
            <person name="Khalili H."/>
            <person name="Coppin E."/>
            <person name="Dequard-Chablat M."/>
            <person name="Picard M."/>
            <person name="Contamine V."/>
            <person name="Arnaise S."/>
            <person name="Bourdais A."/>
            <person name="Berteaux-Lecellier V."/>
            <person name="Gautheret D."/>
            <person name="de Vries R.P."/>
            <person name="Battaglia E."/>
            <person name="Coutinho P.M."/>
            <person name="Danchin E.G.J."/>
            <person name="Henrissat B."/>
            <person name="El Khoury R."/>
            <person name="Sainsard-Chanet A."/>
            <person name="Boivin A."/>
            <person name="Pinan-Lucarre B."/>
            <person name="Sellem C.H."/>
            <person name="Debuchy R."/>
            <person name="Wincker P."/>
            <person name="Weissenbach J."/>
            <person name="Silar P."/>
        </authorList>
    </citation>
    <scope>NUCLEOTIDE SEQUENCE [LARGE SCALE GENOMIC DNA]</scope>
    <source>
        <strain evidence="3">S mat+</strain>
    </source>
</reference>
<dbReference type="EMBL" id="CU633873">
    <property type="protein sequence ID" value="CAP65688.1"/>
    <property type="molecule type" value="Genomic_DNA"/>
</dbReference>
<gene>
    <name evidence="3" type="ORF">PODANS_7_1030</name>
</gene>
<feature type="signal peptide" evidence="1">
    <location>
        <begin position="1"/>
        <end position="27"/>
    </location>
</feature>
<dbReference type="InterPro" id="IPR057328">
    <property type="entry name" value="RNaseT2L_C"/>
</dbReference>
<keyword evidence="1" id="KW-0732">Signal</keyword>
<evidence type="ECO:0000256" key="1">
    <source>
        <dbReference type="SAM" id="SignalP"/>
    </source>
</evidence>
<reference evidence="3" key="2">
    <citation type="submission" date="2008-07" db="EMBL/GenBank/DDBJ databases">
        <authorList>
            <person name="Genoscope - CEA"/>
        </authorList>
    </citation>
    <scope>NUCLEOTIDE SEQUENCE</scope>
    <source>
        <strain evidence="3">S mat+</strain>
    </source>
</reference>
<dbReference type="Pfam" id="PF25488">
    <property type="entry name" value="RNaseT2L_C"/>
    <property type="match status" value="1"/>
</dbReference>